<dbReference type="PANTHER" id="PTHR23189">
    <property type="entry name" value="RNA RECOGNITION MOTIF-CONTAINING"/>
    <property type="match status" value="1"/>
</dbReference>
<dbReference type="InterPro" id="IPR012677">
    <property type="entry name" value="Nucleotide-bd_a/b_plait_sf"/>
</dbReference>
<sequence>MDQNGENSTIRLPVNLDPTAEEFRPRTQQQQQPQPITLIQPHIYYPYPSLPPPPPPLYPSPQLPMSYYDGSNSSSSVGGGGVCYHQPSSQSTTAYVSQNGVTPLSASPTRSLLLTTVPIEVTEESIKNELQIFGEIRAIQLERLRGEGLVIVHFYDLRHAETALMEIREQHMQQQNRLRQHYNMLLTMRPMMVPIPFPFPIPPSFNRGLISGKTIWAQFVFPVGVPVVDAHNQGTIVLFNLDSSVSASMLKEIFQTYGVVKEVRETPMKKHQRFVEYFDIRAADRAIKAMDGKEINGKKVLIEFSRPGGHRRFLHTPTPTNTISTARNNNNNSLHSSPFPPPTPSSSLLSASKSFSRSISDVSSNSSSQNKKTNSPNINRRTSMGQKGSTSLSVSNGSGSEKSFKSGSSSVVKNPKKNSNNNSKKGVSSTKEQQSSRNKSVKGRHRMFDSQFLIKEEVGSNCQRDTRTTVMIKNIPNKYSQKLLLNMLDNHCINCNAHITDNQPLSSYDFVYLPIDFNNKCNVGYGFVNMTSPEATLRLYKGFNKQHWEVFNSRKICEVSYARLQGLEALKDHFKNSKFACETDDYLPVLFSPPRDGKQLSEPMPVGGYTNDTINKNLQPLDDLLDNSNESKDEQEEWVHGDLDHGGDDEDGHSDEAIFTCESSSSSKSTITSVEATSPQNVCLLSSELKNVLSSLSCSEVSLADY</sequence>
<keyword evidence="2 3" id="KW-0694">RNA-binding</keyword>
<gene>
    <name evidence="6" type="ORF">AQUCO_05600049v1</name>
</gene>
<dbReference type="InterPro" id="IPR034458">
    <property type="entry name" value="EAR1-like_RRM3"/>
</dbReference>
<dbReference type="EMBL" id="KZ305073">
    <property type="protein sequence ID" value="PIA30344.1"/>
    <property type="molecule type" value="Genomic_DNA"/>
</dbReference>
<dbReference type="Gene3D" id="3.30.70.330">
    <property type="match status" value="3"/>
</dbReference>
<feature type="compositionally biased region" description="Low complexity" evidence="4">
    <location>
        <begin position="320"/>
        <end position="337"/>
    </location>
</feature>
<feature type="region of interest" description="Disordered" evidence="4">
    <location>
        <begin position="592"/>
        <end position="656"/>
    </location>
</feature>
<keyword evidence="1" id="KW-0677">Repeat</keyword>
<evidence type="ECO:0000313" key="6">
    <source>
        <dbReference type="EMBL" id="PIA30344.1"/>
    </source>
</evidence>
<feature type="region of interest" description="Disordered" evidence="4">
    <location>
        <begin position="309"/>
        <end position="446"/>
    </location>
</feature>
<dbReference type="Pfam" id="PF00076">
    <property type="entry name" value="RRM_1"/>
    <property type="match status" value="1"/>
</dbReference>
<proteinExistence type="predicted"/>
<protein>
    <recommendedName>
        <fullName evidence="5">RRM domain-containing protein</fullName>
    </recommendedName>
</protein>
<dbReference type="InterPro" id="IPR035979">
    <property type="entry name" value="RBD_domain_sf"/>
</dbReference>
<feature type="compositionally biased region" description="Low complexity" evidence="4">
    <location>
        <begin position="345"/>
        <end position="375"/>
    </location>
</feature>
<organism evidence="6 7">
    <name type="scientific">Aquilegia coerulea</name>
    <name type="common">Rocky mountain columbine</name>
    <dbReference type="NCBI Taxonomy" id="218851"/>
    <lineage>
        <taxon>Eukaryota</taxon>
        <taxon>Viridiplantae</taxon>
        <taxon>Streptophyta</taxon>
        <taxon>Embryophyta</taxon>
        <taxon>Tracheophyta</taxon>
        <taxon>Spermatophyta</taxon>
        <taxon>Magnoliopsida</taxon>
        <taxon>Ranunculales</taxon>
        <taxon>Ranunculaceae</taxon>
        <taxon>Thalictroideae</taxon>
        <taxon>Aquilegia</taxon>
    </lineage>
</organism>
<feature type="domain" description="RRM" evidence="5">
    <location>
        <begin position="110"/>
        <end position="185"/>
    </location>
</feature>
<dbReference type="FunFam" id="3.30.70.330:FF:001402">
    <property type="entry name" value="Terminal EAR1-like 1"/>
    <property type="match status" value="1"/>
</dbReference>
<evidence type="ECO:0000313" key="7">
    <source>
        <dbReference type="Proteomes" id="UP000230069"/>
    </source>
</evidence>
<dbReference type="FunFam" id="3.30.70.330:FF:000101">
    <property type="entry name" value="Protein MEI2-like 1"/>
    <property type="match status" value="1"/>
</dbReference>
<dbReference type="CDD" id="cd12530">
    <property type="entry name" value="RRM3_EAR1_like"/>
    <property type="match status" value="1"/>
</dbReference>
<evidence type="ECO:0000256" key="4">
    <source>
        <dbReference type="SAM" id="MobiDB-lite"/>
    </source>
</evidence>
<keyword evidence="7" id="KW-1185">Reference proteome</keyword>
<accession>A0A2G5CGC8</accession>
<evidence type="ECO:0000259" key="5">
    <source>
        <dbReference type="PROSITE" id="PS50102"/>
    </source>
</evidence>
<feature type="compositionally biased region" description="Polar residues" evidence="4">
    <location>
        <begin position="376"/>
        <end position="387"/>
    </location>
</feature>
<dbReference type="AlphaFoldDB" id="A0A2G5CGC8"/>
<name>A0A2G5CGC8_AQUCA</name>
<dbReference type="InParanoid" id="A0A2G5CGC8"/>
<dbReference type="SUPFAM" id="SSF54928">
    <property type="entry name" value="RNA-binding domain, RBD"/>
    <property type="match status" value="2"/>
</dbReference>
<feature type="compositionally biased region" description="Low complexity" evidence="4">
    <location>
        <begin position="388"/>
        <end position="429"/>
    </location>
</feature>
<feature type="compositionally biased region" description="Polar residues" evidence="4">
    <location>
        <begin position="1"/>
        <end position="10"/>
    </location>
</feature>
<evidence type="ECO:0000256" key="3">
    <source>
        <dbReference type="PROSITE-ProRule" id="PRU00176"/>
    </source>
</evidence>
<dbReference type="OrthoDB" id="417481at2759"/>
<evidence type="ECO:0000256" key="2">
    <source>
        <dbReference type="ARBA" id="ARBA00022884"/>
    </source>
</evidence>
<dbReference type="InterPro" id="IPR007201">
    <property type="entry name" value="Mei2-like_Rrm_C"/>
</dbReference>
<dbReference type="GO" id="GO:0003723">
    <property type="term" value="F:RNA binding"/>
    <property type="evidence" value="ECO:0007669"/>
    <property type="project" value="UniProtKB-UniRule"/>
</dbReference>
<dbReference type="Proteomes" id="UP000230069">
    <property type="component" value="Unassembled WGS sequence"/>
</dbReference>
<dbReference type="FunCoup" id="A0A2G5CGC8">
    <property type="interactions" value="48"/>
</dbReference>
<evidence type="ECO:0000256" key="1">
    <source>
        <dbReference type="ARBA" id="ARBA00022737"/>
    </source>
</evidence>
<dbReference type="PROSITE" id="PS50102">
    <property type="entry name" value="RRM"/>
    <property type="match status" value="2"/>
</dbReference>
<feature type="compositionally biased region" description="Low complexity" evidence="4">
    <location>
        <begin position="26"/>
        <end position="35"/>
    </location>
</feature>
<dbReference type="InterPro" id="IPR000504">
    <property type="entry name" value="RRM_dom"/>
</dbReference>
<feature type="region of interest" description="Disordered" evidence="4">
    <location>
        <begin position="1"/>
        <end position="35"/>
    </location>
</feature>
<feature type="domain" description="RRM" evidence="5">
    <location>
        <begin position="234"/>
        <end position="307"/>
    </location>
</feature>
<dbReference type="Pfam" id="PF04059">
    <property type="entry name" value="RRM_2"/>
    <property type="match status" value="1"/>
</dbReference>
<dbReference type="SMART" id="SM00360">
    <property type="entry name" value="RRM"/>
    <property type="match status" value="2"/>
</dbReference>
<reference evidence="6 7" key="1">
    <citation type="submission" date="2017-09" db="EMBL/GenBank/DDBJ databases">
        <title>WGS assembly of Aquilegia coerulea Goldsmith.</title>
        <authorList>
            <person name="Hodges S."/>
            <person name="Kramer E."/>
            <person name="Nordborg M."/>
            <person name="Tomkins J."/>
            <person name="Borevitz J."/>
            <person name="Derieg N."/>
            <person name="Yan J."/>
            <person name="Mihaltcheva S."/>
            <person name="Hayes R.D."/>
            <person name="Rokhsar D."/>
        </authorList>
    </citation>
    <scope>NUCLEOTIDE SEQUENCE [LARGE SCALE GENOMIC DNA]</scope>
    <source>
        <strain evidence="7">cv. Goldsmith</strain>
    </source>
</reference>
<feature type="compositionally biased region" description="Basic and acidic residues" evidence="4">
    <location>
        <begin position="629"/>
        <end position="646"/>
    </location>
</feature>